<dbReference type="OrthoDB" id="1937886at2"/>
<name>A0A0U9H5S2_9BACI</name>
<proteinExistence type="predicted"/>
<dbReference type="AlphaFoldDB" id="A0A0U9H5S2"/>
<protein>
    <submittedName>
        <fullName evidence="2">Arsenical pump membrane protein</fullName>
    </submittedName>
</protein>
<keyword evidence="1" id="KW-1133">Transmembrane helix</keyword>
<feature type="transmembrane region" description="Helical" evidence="1">
    <location>
        <begin position="64"/>
        <end position="85"/>
    </location>
</feature>
<keyword evidence="1" id="KW-0812">Transmembrane</keyword>
<accession>A0A0U9H5S2</accession>
<reference evidence="3" key="1">
    <citation type="submission" date="2015-07" db="EMBL/GenBank/DDBJ databases">
        <title>Draft Genome Sequence of Oceanobacillus picturae Heshi-B3 that Was Isolated from Fermented Rice Bran with Aging Salted Mackerel, Which Was Named Heshiko as Traditional Fermented Seafood in Japan.</title>
        <authorList>
            <person name="Akuzawa S."/>
            <person name="Nakagawa J."/>
            <person name="Kanekatsu T."/>
            <person name="Kanesaki Y."/>
            <person name="Suzuki T."/>
        </authorList>
    </citation>
    <scope>NUCLEOTIDE SEQUENCE [LARGE SCALE GENOMIC DNA]</scope>
    <source>
        <strain evidence="3">Heshi-B3</strain>
    </source>
</reference>
<evidence type="ECO:0000313" key="2">
    <source>
        <dbReference type="EMBL" id="GAQ17723.1"/>
    </source>
</evidence>
<evidence type="ECO:0000313" key="3">
    <source>
        <dbReference type="Proteomes" id="UP000052946"/>
    </source>
</evidence>
<comment type="caution">
    <text evidence="2">The sequence shown here is derived from an EMBL/GenBank/DDBJ whole genome shotgun (WGS) entry which is preliminary data.</text>
</comment>
<reference evidence="2 3" key="2">
    <citation type="journal article" date="2016" name="Genome Announc.">
        <title>Draft Genome Sequence of Oceanobacillus picturae Heshi-B3, Isolated from Fermented Rice Bran in a Traditional Japanese Seafood Dish.</title>
        <authorList>
            <person name="Akuzawa S."/>
            <person name="Nagaoka J."/>
            <person name="Kanekatsu M."/>
            <person name="Kanesaki Y."/>
            <person name="Suzuki T."/>
        </authorList>
    </citation>
    <scope>NUCLEOTIDE SEQUENCE [LARGE SCALE GENOMIC DNA]</scope>
    <source>
        <strain evidence="2 3">Heshi-B3</strain>
    </source>
</reference>
<dbReference type="RefSeq" id="WP_058949998.1">
    <property type="nucleotide sequence ID" value="NZ_BBXV01000019.1"/>
</dbReference>
<dbReference type="EMBL" id="BBXV01000019">
    <property type="protein sequence ID" value="GAQ17723.1"/>
    <property type="molecule type" value="Genomic_DNA"/>
</dbReference>
<dbReference type="Proteomes" id="UP000052946">
    <property type="component" value="Unassembled WGS sequence"/>
</dbReference>
<evidence type="ECO:0000256" key="1">
    <source>
        <dbReference type="SAM" id="Phobius"/>
    </source>
</evidence>
<organism evidence="2 3">
    <name type="scientific">Oceanobacillus picturae</name>
    <dbReference type="NCBI Taxonomy" id="171693"/>
    <lineage>
        <taxon>Bacteria</taxon>
        <taxon>Bacillati</taxon>
        <taxon>Bacillota</taxon>
        <taxon>Bacilli</taxon>
        <taxon>Bacillales</taxon>
        <taxon>Bacillaceae</taxon>
        <taxon>Oceanobacillus</taxon>
    </lineage>
</organism>
<keyword evidence="1" id="KW-0472">Membrane</keyword>
<gene>
    <name evidence="2" type="ORF">OPHB3_1648</name>
</gene>
<sequence length="100" mass="11681">MKKLDRKILSWSLLFCILIPYFLPSNVSNGNYSYGFPLEYITIHQREPHSVWLFDNFFSGNSGLAINPAAFVLNVLVIYLTVIFITNKMKKKKELDMKFQ</sequence>